<accession>A0A7I9YLK1</accession>
<keyword evidence="2" id="KW-1185">Reference proteome</keyword>
<proteinExistence type="predicted"/>
<protein>
    <submittedName>
        <fullName evidence="1">Uncharacterized protein</fullName>
    </submittedName>
</protein>
<dbReference type="RefSeq" id="WP_163709873.1">
    <property type="nucleotide sequence ID" value="NZ_BLKZ01000001.1"/>
</dbReference>
<evidence type="ECO:0000313" key="1">
    <source>
        <dbReference type="EMBL" id="GFG89507.1"/>
    </source>
</evidence>
<reference evidence="1 2" key="1">
    <citation type="journal article" date="2019" name="Emerg. Microbes Infect.">
        <title>Comprehensive subspecies identification of 175 nontuberculous mycobacteria species based on 7547 genomic profiles.</title>
        <authorList>
            <person name="Matsumoto Y."/>
            <person name="Kinjo T."/>
            <person name="Motooka D."/>
            <person name="Nabeya D."/>
            <person name="Jung N."/>
            <person name="Uechi K."/>
            <person name="Horii T."/>
            <person name="Iida T."/>
            <person name="Fujita J."/>
            <person name="Nakamura S."/>
        </authorList>
    </citation>
    <scope>NUCLEOTIDE SEQUENCE [LARGE SCALE GENOMIC DNA]</scope>
    <source>
        <strain evidence="1 2">JCM 30725</strain>
    </source>
</reference>
<dbReference type="Proteomes" id="UP000465360">
    <property type="component" value="Unassembled WGS sequence"/>
</dbReference>
<organism evidence="1 2">
    <name type="scientific">Mycobacterium bourgelatii</name>
    <dbReference type="NCBI Taxonomy" id="1273442"/>
    <lineage>
        <taxon>Bacteria</taxon>
        <taxon>Bacillati</taxon>
        <taxon>Actinomycetota</taxon>
        <taxon>Actinomycetes</taxon>
        <taxon>Mycobacteriales</taxon>
        <taxon>Mycobacteriaceae</taxon>
        <taxon>Mycobacterium</taxon>
    </lineage>
</organism>
<evidence type="ECO:0000313" key="2">
    <source>
        <dbReference type="Proteomes" id="UP000465360"/>
    </source>
</evidence>
<sequence>MSDWEGNAVKEDCYFETRFTDCYGTELPRHRYDTLDAAMAEAYDLSGFSRGGFWRGSIWYGHDAECAPIEFVRMRTETNERGEYLDDGTNFPLEKLDLTIKPGEFNFSLWLKEPDGLPKPYDFGFHWEGCKADWGCWPGDDPENRCTGTMTWSNQYDICRGDDKEIGDLGHDLLVTYTASSPRGEMSGQTRIRDAAVRDPTRRDAWVAPARKLFEFLRSQKLMY</sequence>
<comment type="caution">
    <text evidence="1">The sequence shown here is derived from an EMBL/GenBank/DDBJ whole genome shotgun (WGS) entry which is preliminary data.</text>
</comment>
<gene>
    <name evidence="1" type="ORF">MBOU_15490</name>
</gene>
<dbReference type="AlphaFoldDB" id="A0A7I9YLK1"/>
<name>A0A7I9YLK1_MYCBU</name>
<dbReference type="EMBL" id="BLKZ01000001">
    <property type="protein sequence ID" value="GFG89507.1"/>
    <property type="molecule type" value="Genomic_DNA"/>
</dbReference>